<sequence length="30" mass="3591">MQRVFLNAVINPPKRQGKKRKCEKEMVKAY</sequence>
<name>A0AB39C6E7_9CAUD</name>
<feature type="region of interest" description="Disordered" evidence="1">
    <location>
        <begin position="1"/>
        <end position="30"/>
    </location>
</feature>
<accession>A0AB39C6E7</accession>
<dbReference type="EMBL" id="PP944851">
    <property type="protein sequence ID" value="XDJ02152.1"/>
    <property type="molecule type" value="Genomic_DNA"/>
</dbReference>
<evidence type="ECO:0000256" key="1">
    <source>
        <dbReference type="SAM" id="MobiDB-lite"/>
    </source>
</evidence>
<reference evidence="2" key="1">
    <citation type="submission" date="2024-06" db="EMBL/GenBank/DDBJ databases">
        <title>This phage originates from the Bacteriophage catalogue of the Bacteriophage Competence Centre, Department of Microbiology und Biotechnology, Max Rubner-Institut, Kiel, Germany.</title>
        <authorList>
            <person name="Sprotte S."/>
            <person name="Brinks E."/>
            <person name="Hille F."/>
        </authorList>
    </citation>
    <scope>NUCLEOTIDE SEQUENCE</scope>
</reference>
<protein>
    <submittedName>
        <fullName evidence="2">Uncharacterized protein</fullName>
    </submittedName>
</protein>
<proteinExistence type="predicted"/>
<organism evidence="2">
    <name type="scientific">Enterococcus phage PMBT56</name>
    <dbReference type="NCBI Taxonomy" id="3229530"/>
    <lineage>
        <taxon>Viruses</taxon>
        <taxon>Duplodnaviria</taxon>
        <taxon>Heunggongvirae</taxon>
        <taxon>Uroviricota</taxon>
        <taxon>Caudoviricetes</taxon>
        <taxon>Saphexavirus</taxon>
    </lineage>
</organism>
<evidence type="ECO:0000313" key="2">
    <source>
        <dbReference type="EMBL" id="XDJ02152.1"/>
    </source>
</evidence>